<evidence type="ECO:0000313" key="2">
    <source>
        <dbReference type="Proteomes" id="UP000309997"/>
    </source>
</evidence>
<reference evidence="1 2" key="1">
    <citation type="journal article" date="2024" name="Plant Biotechnol. J.">
        <title>Genome and CRISPR/Cas9 system of a widespread forest tree (Populus alba) in the world.</title>
        <authorList>
            <person name="Liu Y.J."/>
            <person name="Jiang P.F."/>
            <person name="Han X.M."/>
            <person name="Li X.Y."/>
            <person name="Wang H.M."/>
            <person name="Wang Y.J."/>
            <person name="Wang X.X."/>
            <person name="Zeng Q.Y."/>
        </authorList>
    </citation>
    <scope>NUCLEOTIDE SEQUENCE [LARGE SCALE GENOMIC DNA]</scope>
    <source>
        <strain evidence="2">cv. PAL-ZL1</strain>
    </source>
</reference>
<sequence length="258" mass="28135">MEILGIPGLSFLDIRFNFFTGTVPPQVFTKGLDVLFLNNNNFSQKLPENLGSTTVRYLTLANNKFIGPIPRSIIKASATLREVLLLNNLLTGCLPYELGFLRELVLFDAGNNLLTGPLPSSLGCLAKLEQFNLTGNLLYGQVPEVVCALGNLPRDCPNPASFSLIPCKVPSSPSHPSIGPKRNLVCMSLLVHLALTGPSAMYNRDHEGSTEYGAWEAGDARYEATRDYDLLYTIPIPKGWEDPSFHQTGGIIGKQPTS</sequence>
<dbReference type="Proteomes" id="UP000309997">
    <property type="component" value="Unassembled WGS sequence"/>
</dbReference>
<keyword evidence="2" id="KW-1185">Reference proteome</keyword>
<dbReference type="EMBL" id="RCHU02000001">
    <property type="protein sequence ID" value="KAL3611651.1"/>
    <property type="molecule type" value="Genomic_DNA"/>
</dbReference>
<evidence type="ECO:0000313" key="1">
    <source>
        <dbReference type="EMBL" id="KAL3611651.1"/>
    </source>
</evidence>
<accession>A0ACC4D2A0</accession>
<protein>
    <submittedName>
        <fullName evidence="1">Uncharacterized protein</fullName>
    </submittedName>
</protein>
<organism evidence="1 2">
    <name type="scientific">Populus alba</name>
    <name type="common">White poplar</name>
    <dbReference type="NCBI Taxonomy" id="43335"/>
    <lineage>
        <taxon>Eukaryota</taxon>
        <taxon>Viridiplantae</taxon>
        <taxon>Streptophyta</taxon>
        <taxon>Embryophyta</taxon>
        <taxon>Tracheophyta</taxon>
        <taxon>Spermatophyta</taxon>
        <taxon>Magnoliopsida</taxon>
        <taxon>eudicotyledons</taxon>
        <taxon>Gunneridae</taxon>
        <taxon>Pentapetalae</taxon>
        <taxon>rosids</taxon>
        <taxon>fabids</taxon>
        <taxon>Malpighiales</taxon>
        <taxon>Salicaceae</taxon>
        <taxon>Saliceae</taxon>
        <taxon>Populus</taxon>
    </lineage>
</organism>
<comment type="caution">
    <text evidence="1">The sequence shown here is derived from an EMBL/GenBank/DDBJ whole genome shotgun (WGS) entry which is preliminary data.</text>
</comment>
<proteinExistence type="predicted"/>
<name>A0ACC4D2A0_POPAL</name>
<gene>
    <name evidence="1" type="ORF">D5086_002671</name>
</gene>